<organism evidence="3">
    <name type="scientific">Leishmania guyanensis</name>
    <dbReference type="NCBI Taxonomy" id="5670"/>
    <lineage>
        <taxon>Eukaryota</taxon>
        <taxon>Discoba</taxon>
        <taxon>Euglenozoa</taxon>
        <taxon>Kinetoplastea</taxon>
        <taxon>Metakinetoplastina</taxon>
        <taxon>Trypanosomatida</taxon>
        <taxon>Trypanosomatidae</taxon>
        <taxon>Leishmaniinae</taxon>
        <taxon>Leishmania</taxon>
        <taxon>Leishmania guyanensis species complex</taxon>
    </lineage>
</organism>
<keyword evidence="2" id="KW-1133">Transmembrane helix</keyword>
<keyword evidence="2" id="KW-0812">Transmembrane</keyword>
<feature type="region of interest" description="Disordered" evidence="1">
    <location>
        <begin position="191"/>
        <end position="248"/>
    </location>
</feature>
<evidence type="ECO:0000256" key="1">
    <source>
        <dbReference type="SAM" id="MobiDB-lite"/>
    </source>
</evidence>
<gene>
    <name evidence="3" type="ORF">BN36_NA76510</name>
    <name evidence="4" type="ORF">BN36_NA76850</name>
</gene>
<evidence type="ECO:0000256" key="2">
    <source>
        <dbReference type="SAM" id="Phobius"/>
    </source>
</evidence>
<protein>
    <submittedName>
        <fullName evidence="3">Uncharacterized protein</fullName>
    </submittedName>
</protein>
<accession>A0A1E1J970</accession>
<feature type="region of interest" description="Disordered" evidence="1">
    <location>
        <begin position="342"/>
        <end position="384"/>
    </location>
</feature>
<feature type="compositionally biased region" description="Polar residues" evidence="1">
    <location>
        <begin position="237"/>
        <end position="246"/>
    </location>
</feature>
<feature type="compositionally biased region" description="Polar residues" evidence="1">
    <location>
        <begin position="348"/>
        <end position="358"/>
    </location>
</feature>
<feature type="compositionally biased region" description="Polar residues" evidence="1">
    <location>
        <begin position="191"/>
        <end position="201"/>
    </location>
</feature>
<evidence type="ECO:0000313" key="3">
    <source>
        <dbReference type="EMBL" id="CCM20170.1"/>
    </source>
</evidence>
<dbReference type="EMBL" id="CALQ01001955">
    <property type="protein sequence ID" value="CCM20170.1"/>
    <property type="molecule type" value="Genomic_DNA"/>
</dbReference>
<reference evidence="3" key="1">
    <citation type="submission" date="2012-08" db="EMBL/GenBank/DDBJ databases">
        <title>Comparative genomics of metastatic and non-metastatic Leishmania guyanensis provides insights into polygenic factors involved in Leishmania RNA virus infection.</title>
        <authorList>
            <person name="Smith D."/>
            <person name="Hertz-Fowler C."/>
            <person name="Martin R."/>
            <person name="Dickens N."/>
            <person name="Fasel N."/>
            <person name="Falquet L."/>
            <person name="Beverley S."/>
            <person name="Zangger H."/>
            <person name="Calderon-Copete S."/>
            <person name="Mottram J."/>
            <person name="Xenarios I."/>
        </authorList>
    </citation>
    <scope>NUCLEOTIDE SEQUENCE</scope>
    <source>
        <strain evidence="3">MHOM/BR/75/M4147/SSU:IR2SAT-LUC</strain>
    </source>
</reference>
<feature type="transmembrane region" description="Helical" evidence="2">
    <location>
        <begin position="7"/>
        <end position="30"/>
    </location>
</feature>
<evidence type="ECO:0000313" key="4">
    <source>
        <dbReference type="EMBL" id="CCM43478.1"/>
    </source>
</evidence>
<name>A0A1E1J970_LEIGU</name>
<proteinExistence type="predicted"/>
<sequence>MASESSVAIGVGITLALFVLFAILLIIFGICTNDGSASNFSPDREARVAQARQRHQLEQEQWRERRLRDVVLLLIERGEAQEGVSLAFQLPNRPEVSARRALRNRRGPSSLRQNLAIELANEQENSRLDPEALMIAHRPLEELLANGRPADADPGPDVMQMLLDGQEIQQHTSSEDDSDFYPDEDEMRITSTTPFLSQQVNDEALLGRGGGRPSDSGRASPTPSPNLDPAQQQQQQGDGATTSNAVGTDADIDARTAAMLLEEQRLRENREKALLIELGRERRRKHRKPAEDVYGEGADYEVNPANKRFLRIDASENFSFHTPLMRFLSPLKSFRGSLSRTGRKSAFDSLSPQESYIQQREDTAMAKSFSSQKAKNYSFREPHF</sequence>
<dbReference type="AlphaFoldDB" id="A0A1E1J970"/>
<dbReference type="EMBL" id="CALQ01001963">
    <property type="protein sequence ID" value="CCM43478.1"/>
    <property type="molecule type" value="Genomic_DNA"/>
</dbReference>
<keyword evidence="2" id="KW-0472">Membrane</keyword>